<dbReference type="KEGG" id="more:E1B28_009499"/>
<keyword evidence="2" id="KW-1185">Reference proteome</keyword>
<name>A0A9P7UQT1_9AGAR</name>
<reference evidence="1" key="1">
    <citation type="journal article" date="2021" name="Genome Biol. Evol.">
        <title>The assembled and annotated genome of the fairy-ring fungus Marasmius oreades.</title>
        <authorList>
            <person name="Hiltunen M."/>
            <person name="Ament-Velasquez S.L."/>
            <person name="Johannesson H."/>
        </authorList>
    </citation>
    <scope>NUCLEOTIDE SEQUENCE</scope>
    <source>
        <strain evidence="1">03SP1</strain>
    </source>
</reference>
<dbReference type="GeneID" id="66078575"/>
<dbReference type="AlphaFoldDB" id="A0A9P7UQT1"/>
<accession>A0A9P7UQT1</accession>
<dbReference type="EMBL" id="CM032186">
    <property type="protein sequence ID" value="KAG7090380.1"/>
    <property type="molecule type" value="Genomic_DNA"/>
</dbReference>
<evidence type="ECO:0000313" key="2">
    <source>
        <dbReference type="Proteomes" id="UP001049176"/>
    </source>
</evidence>
<sequence length="143" mass="16740">MDGEQIADGASYEDIQDSLHSEWCKACANAYQPREELELVEEEMRRSIDYCYHLSDWWQRQIGHREGLSLFLQEGLTAYAKEHAHVERSHGCHWAQSWHPICDWAKTILSYLSDARRDSVARMAPLEVEVEMDKQVEDLDNED</sequence>
<organism evidence="1 2">
    <name type="scientific">Marasmius oreades</name>
    <name type="common">fairy-ring Marasmius</name>
    <dbReference type="NCBI Taxonomy" id="181124"/>
    <lineage>
        <taxon>Eukaryota</taxon>
        <taxon>Fungi</taxon>
        <taxon>Dikarya</taxon>
        <taxon>Basidiomycota</taxon>
        <taxon>Agaricomycotina</taxon>
        <taxon>Agaricomycetes</taxon>
        <taxon>Agaricomycetidae</taxon>
        <taxon>Agaricales</taxon>
        <taxon>Marasmiineae</taxon>
        <taxon>Marasmiaceae</taxon>
        <taxon>Marasmius</taxon>
    </lineage>
</organism>
<dbReference type="Proteomes" id="UP001049176">
    <property type="component" value="Chromosome 6"/>
</dbReference>
<evidence type="ECO:0000313" key="1">
    <source>
        <dbReference type="EMBL" id="KAG7090380.1"/>
    </source>
</evidence>
<dbReference type="RefSeq" id="XP_043006850.1">
    <property type="nucleotide sequence ID" value="XM_043154395.1"/>
</dbReference>
<gene>
    <name evidence="1" type="ORF">E1B28_009499</name>
</gene>
<protein>
    <submittedName>
        <fullName evidence="1">Uncharacterized protein</fullName>
    </submittedName>
</protein>
<proteinExistence type="predicted"/>
<comment type="caution">
    <text evidence="1">The sequence shown here is derived from an EMBL/GenBank/DDBJ whole genome shotgun (WGS) entry which is preliminary data.</text>
</comment>